<dbReference type="OrthoDB" id="538912at2759"/>
<dbReference type="PANTHER" id="PTHR32523:SF8">
    <property type="entry name" value="DOLICHOL KINASE"/>
    <property type="match status" value="1"/>
</dbReference>
<evidence type="ECO:0000256" key="3">
    <source>
        <dbReference type="ARBA" id="ARBA00022528"/>
    </source>
</evidence>
<dbReference type="Proteomes" id="UP000650467">
    <property type="component" value="Unassembled WGS sequence"/>
</dbReference>
<protein>
    <recommendedName>
        <fullName evidence="12">phytol kinase</fullName>
        <ecNumber evidence="12">2.7.1.182</ecNumber>
    </recommendedName>
</protein>
<evidence type="ECO:0000256" key="13">
    <source>
        <dbReference type="ARBA" id="ARBA00048889"/>
    </source>
</evidence>
<keyword evidence="4" id="KW-0934">Plastid</keyword>
<evidence type="ECO:0000256" key="9">
    <source>
        <dbReference type="ARBA" id="ARBA00022989"/>
    </source>
</evidence>
<comment type="catalytic activity">
    <reaction evidence="13">
        <text>phytol + CTP = phytyl phosphate + CDP + H(+)</text>
        <dbReference type="Rhea" id="RHEA:38055"/>
        <dbReference type="ChEBI" id="CHEBI:15378"/>
        <dbReference type="ChEBI" id="CHEBI:17327"/>
        <dbReference type="ChEBI" id="CHEBI:37563"/>
        <dbReference type="ChEBI" id="CHEBI:58069"/>
        <dbReference type="ChEBI" id="CHEBI:75483"/>
        <dbReference type="EC" id="2.7.1.182"/>
    </reaction>
</comment>
<evidence type="ECO:0000256" key="1">
    <source>
        <dbReference type="ARBA" id="ARBA00004508"/>
    </source>
</evidence>
<keyword evidence="7" id="KW-0418">Kinase</keyword>
<evidence type="ECO:0000256" key="12">
    <source>
        <dbReference type="ARBA" id="ARBA00039024"/>
    </source>
</evidence>
<keyword evidence="9" id="KW-1133">Transmembrane helix</keyword>
<evidence type="ECO:0000256" key="4">
    <source>
        <dbReference type="ARBA" id="ARBA00022640"/>
    </source>
</evidence>
<evidence type="ECO:0000256" key="11">
    <source>
        <dbReference type="ARBA" id="ARBA00024015"/>
    </source>
</evidence>
<comment type="subcellular location">
    <subcellularLocation>
        <location evidence="1">Plastid</location>
        <location evidence="1">Chloroplast membrane</location>
        <topology evidence="1">Multi-pass membrane protein</topology>
    </subcellularLocation>
</comment>
<evidence type="ECO:0000256" key="7">
    <source>
        <dbReference type="ARBA" id="ARBA00022777"/>
    </source>
</evidence>
<feature type="region of interest" description="Disordered" evidence="14">
    <location>
        <begin position="163"/>
        <end position="196"/>
    </location>
</feature>
<dbReference type="GO" id="GO:0016020">
    <property type="term" value="C:membrane"/>
    <property type="evidence" value="ECO:0007669"/>
    <property type="project" value="UniProtKB-SubCell"/>
</dbReference>
<evidence type="ECO:0000256" key="14">
    <source>
        <dbReference type="SAM" id="MobiDB-lite"/>
    </source>
</evidence>
<gene>
    <name evidence="15" type="ORF">HXX76_001845</name>
</gene>
<feature type="region of interest" description="Disordered" evidence="14">
    <location>
        <begin position="366"/>
        <end position="400"/>
    </location>
</feature>
<organism evidence="15 16">
    <name type="scientific">Chlamydomonas incerta</name>
    <dbReference type="NCBI Taxonomy" id="51695"/>
    <lineage>
        <taxon>Eukaryota</taxon>
        <taxon>Viridiplantae</taxon>
        <taxon>Chlorophyta</taxon>
        <taxon>core chlorophytes</taxon>
        <taxon>Chlorophyceae</taxon>
        <taxon>CS clade</taxon>
        <taxon>Chlamydomonadales</taxon>
        <taxon>Chlamydomonadaceae</taxon>
        <taxon>Chlamydomonas</taxon>
    </lineage>
</organism>
<accession>A0A835TGU3</accession>
<evidence type="ECO:0000256" key="5">
    <source>
        <dbReference type="ARBA" id="ARBA00022679"/>
    </source>
</evidence>
<comment type="similarity">
    <text evidence="2">Belongs to the polyprenol kinase family.</text>
</comment>
<evidence type="ECO:0000256" key="2">
    <source>
        <dbReference type="ARBA" id="ARBA00010794"/>
    </source>
</evidence>
<dbReference type="EC" id="2.7.1.182" evidence="12"/>
<reference evidence="15" key="1">
    <citation type="journal article" date="2020" name="bioRxiv">
        <title>Comparative genomics of Chlamydomonas.</title>
        <authorList>
            <person name="Craig R.J."/>
            <person name="Hasan A.R."/>
            <person name="Ness R.W."/>
            <person name="Keightley P.D."/>
        </authorList>
    </citation>
    <scope>NUCLEOTIDE SEQUENCE</scope>
    <source>
        <strain evidence="15">SAG 7.73</strain>
    </source>
</reference>
<dbReference type="GO" id="GO:0010276">
    <property type="term" value="F:phytol kinase activity"/>
    <property type="evidence" value="ECO:0007669"/>
    <property type="project" value="UniProtKB-EC"/>
</dbReference>
<dbReference type="EMBL" id="JAEHOC010000003">
    <property type="protein sequence ID" value="KAG2443492.1"/>
    <property type="molecule type" value="Genomic_DNA"/>
</dbReference>
<dbReference type="PANTHER" id="PTHR32523">
    <property type="entry name" value="PHYTOL KINASE 1, CHLOROPLASTIC"/>
    <property type="match status" value="1"/>
</dbReference>
<keyword evidence="10" id="KW-0472">Membrane</keyword>
<dbReference type="InterPro" id="IPR039606">
    <property type="entry name" value="Phytol/farnesol_kinase"/>
</dbReference>
<evidence type="ECO:0000313" key="15">
    <source>
        <dbReference type="EMBL" id="KAG2443492.1"/>
    </source>
</evidence>
<evidence type="ECO:0000256" key="8">
    <source>
        <dbReference type="ARBA" id="ARBA00022946"/>
    </source>
</evidence>
<proteinExistence type="inferred from homology"/>
<keyword evidence="3" id="KW-0150">Chloroplast</keyword>
<sequence length="427" mass="44727">MADTLAVYARLCARTYAQPATGGTAARWSAAAKLMLIGRVILDLRSLTYCMKTSSDHGLRRELVTALADTQLCATWAALCTAMAVQQRAASGSLQQLLAPTRSQLRHGMPPGLMRPLERPMPLATVGGATTVTAAHTLAVVIQATAIGPCDLAIAQPPIGYDRLPQGPHGQLQPRPQPQRRAVPSPGSPAAGSEAAAAAHGRQANAAVPYSAVHTYALLYDVWCCLACDVARYAGSMCTLGLVMARLLTELRPAQAAVRLPGCAAALLKLLNGVLRYSGVWPAVLARGPVQQALSLIPTLGAAARLLDYDDVPLGQVSHASQPGLLRVVDSSVGAHLSTYLVALLEQVVDVRALCGAAQQRVGRGQELQEQQQEEQQEQPSSQRAAAAGAAAAGSLHARRGSRPDLAVARDLLAEALRYEPAAAAGW</sequence>
<keyword evidence="5" id="KW-0808">Transferase</keyword>
<keyword evidence="16" id="KW-1185">Reference proteome</keyword>
<comment type="caution">
    <text evidence="15">The sequence shown here is derived from an EMBL/GenBank/DDBJ whole genome shotgun (WGS) entry which is preliminary data.</text>
</comment>
<evidence type="ECO:0000256" key="10">
    <source>
        <dbReference type="ARBA" id="ARBA00023136"/>
    </source>
</evidence>
<name>A0A835TGU3_CHLIN</name>
<evidence type="ECO:0000256" key="6">
    <source>
        <dbReference type="ARBA" id="ARBA00022692"/>
    </source>
</evidence>
<keyword evidence="6" id="KW-0812">Transmembrane</keyword>
<dbReference type="AlphaFoldDB" id="A0A835TGU3"/>
<feature type="compositionally biased region" description="Low complexity" evidence="14">
    <location>
        <begin position="378"/>
        <end position="396"/>
    </location>
</feature>
<keyword evidence="8" id="KW-0809">Transit peptide</keyword>
<dbReference type="GO" id="GO:0009507">
    <property type="term" value="C:chloroplast"/>
    <property type="evidence" value="ECO:0007669"/>
    <property type="project" value="UniProtKB-SubCell"/>
</dbReference>
<comment type="pathway">
    <text evidence="11">Cofactor biosynthesis; tocopherol biosynthesis.</text>
</comment>
<evidence type="ECO:0000313" key="16">
    <source>
        <dbReference type="Proteomes" id="UP000650467"/>
    </source>
</evidence>